<sequence>MKIVLTGSLGHISKPLTEILVKEGHEVTLITTDISKQAAVQAMGARPAVGRIGDRSFLVKAFTGADAVYCMNPLDFTSRDVGEWDRNMDNYVHAVRETGVGRVVVLTGWIAHLLQRVQPEKKFEALNGVSVTFVRPGPFYSNFYHLKDMIRHQGRIASNYGGEDIVAFVAPEDIAEAIAEEINTPATAGLKTRYVASEELTCNQAAQIIGEAVGIPGLQWVTLPADQVQQGLQASGVSPEVAALLVEMQEHMHNGKAQQDYYLNRPALGKRKLKDFAREYAAWYHQN</sequence>
<evidence type="ECO:0000313" key="3">
    <source>
        <dbReference type="Proteomes" id="UP000570474"/>
    </source>
</evidence>
<dbReference type="EMBL" id="JABAIA010000003">
    <property type="protein sequence ID" value="NLR67577.1"/>
    <property type="molecule type" value="Genomic_DNA"/>
</dbReference>
<comment type="caution">
    <text evidence="2">The sequence shown here is derived from an EMBL/GenBank/DDBJ whole genome shotgun (WGS) entry which is preliminary data.</text>
</comment>
<dbReference type="Pfam" id="PF05368">
    <property type="entry name" value="NmrA"/>
    <property type="match status" value="1"/>
</dbReference>
<evidence type="ECO:0000313" key="2">
    <source>
        <dbReference type="EMBL" id="NLR67577.1"/>
    </source>
</evidence>
<dbReference type="PANTHER" id="PTHR43162">
    <property type="match status" value="1"/>
</dbReference>
<dbReference type="InterPro" id="IPR036291">
    <property type="entry name" value="NAD(P)-bd_dom_sf"/>
</dbReference>
<evidence type="ECO:0000259" key="1">
    <source>
        <dbReference type="Pfam" id="PF05368"/>
    </source>
</evidence>
<dbReference type="Gene3D" id="3.90.25.10">
    <property type="entry name" value="UDP-galactose 4-epimerase, domain 1"/>
    <property type="match status" value="1"/>
</dbReference>
<dbReference type="Gene3D" id="3.40.50.720">
    <property type="entry name" value="NAD(P)-binding Rossmann-like Domain"/>
    <property type="match status" value="1"/>
</dbReference>
<name>A0A847S3Z8_9BACT</name>
<proteinExistence type="predicted"/>
<accession>A0A847S3Z8</accession>
<dbReference type="Proteomes" id="UP000570474">
    <property type="component" value="Unassembled WGS sequence"/>
</dbReference>
<dbReference type="InterPro" id="IPR008030">
    <property type="entry name" value="NmrA-like"/>
</dbReference>
<dbReference type="InterPro" id="IPR051604">
    <property type="entry name" value="Ergot_Alk_Oxidoreductase"/>
</dbReference>
<keyword evidence="3" id="KW-1185">Reference proteome</keyword>
<reference evidence="2 3" key="1">
    <citation type="submission" date="2020-04" db="EMBL/GenBank/DDBJ databases">
        <authorList>
            <person name="Yin C."/>
        </authorList>
    </citation>
    <scope>NUCLEOTIDE SEQUENCE [LARGE SCALE GENOMIC DNA]</scope>
    <source>
        <strain evidence="2 3">Ae27</strain>
    </source>
</reference>
<dbReference type="AlphaFoldDB" id="A0A847S3Z8"/>
<feature type="domain" description="NmrA-like" evidence="1">
    <location>
        <begin position="2"/>
        <end position="237"/>
    </location>
</feature>
<dbReference type="RefSeq" id="WP_168873529.1">
    <property type="nucleotide sequence ID" value="NZ_JABAIA010000003.1"/>
</dbReference>
<organism evidence="2 3">
    <name type="scientific">Chitinophaga varians</name>
    <dbReference type="NCBI Taxonomy" id="2202339"/>
    <lineage>
        <taxon>Bacteria</taxon>
        <taxon>Pseudomonadati</taxon>
        <taxon>Bacteroidota</taxon>
        <taxon>Chitinophagia</taxon>
        <taxon>Chitinophagales</taxon>
        <taxon>Chitinophagaceae</taxon>
        <taxon>Chitinophaga</taxon>
    </lineage>
</organism>
<gene>
    <name evidence="2" type="ORF">HGH92_24950</name>
</gene>
<protein>
    <submittedName>
        <fullName evidence="2">NmrA family NAD(P)-binding protein</fullName>
    </submittedName>
</protein>
<dbReference type="SUPFAM" id="SSF51735">
    <property type="entry name" value="NAD(P)-binding Rossmann-fold domains"/>
    <property type="match status" value="1"/>
</dbReference>
<dbReference type="PANTHER" id="PTHR43162:SF1">
    <property type="entry name" value="PRESTALK A DIFFERENTIATION PROTEIN A"/>
    <property type="match status" value="1"/>
</dbReference>